<reference evidence="2" key="1">
    <citation type="journal article" date="2021" name="Proc. Natl. Acad. Sci. U.S.A.">
        <title>A Catalog of Tens of Thousands of Viruses from Human Metagenomes Reveals Hidden Associations with Chronic Diseases.</title>
        <authorList>
            <person name="Tisza M.J."/>
            <person name="Buck C.B."/>
        </authorList>
    </citation>
    <scope>NUCLEOTIDE SEQUENCE</scope>
    <source>
        <strain evidence="2">CtMAv2</strain>
    </source>
</reference>
<accession>A0A8S5LT09</accession>
<dbReference type="Pfam" id="PF18756">
    <property type="entry name" value="Nmad4"/>
    <property type="match status" value="1"/>
</dbReference>
<dbReference type="EMBL" id="BK014727">
    <property type="protein sequence ID" value="DAD72975.1"/>
    <property type="molecule type" value="Genomic_DNA"/>
</dbReference>
<sequence length="100" mass="11243">MKKTEFYTEHRGYRFPNCTTLEKIGMEMSNCCDALMRMGDKVIFAPMTYAGGNTAAIYEFIETPEETGLGDIECRLNLIEISEEGFEDAGHAAAWAFARI</sequence>
<feature type="domain" description="Nucleotide modification associated" evidence="1">
    <location>
        <begin position="17"/>
        <end position="99"/>
    </location>
</feature>
<evidence type="ECO:0000313" key="2">
    <source>
        <dbReference type="EMBL" id="DAD72975.1"/>
    </source>
</evidence>
<proteinExistence type="predicted"/>
<name>A0A8S5LT09_9CAUD</name>
<evidence type="ECO:0000259" key="1">
    <source>
        <dbReference type="Pfam" id="PF18756"/>
    </source>
</evidence>
<protein>
    <submittedName>
        <fullName evidence="2">Nucleotide modification associated domain 4</fullName>
    </submittedName>
</protein>
<organism evidence="2">
    <name type="scientific">Siphoviridae sp. ctMAv2</name>
    <dbReference type="NCBI Taxonomy" id="2826258"/>
    <lineage>
        <taxon>Viruses</taxon>
        <taxon>Duplodnaviria</taxon>
        <taxon>Heunggongvirae</taxon>
        <taxon>Uroviricota</taxon>
        <taxon>Caudoviricetes</taxon>
    </lineage>
</organism>
<dbReference type="InterPro" id="IPR040613">
    <property type="entry name" value="Nmad4"/>
</dbReference>